<evidence type="ECO:0000256" key="1">
    <source>
        <dbReference type="ARBA" id="ARBA00006484"/>
    </source>
</evidence>
<dbReference type="SMART" id="SM00822">
    <property type="entry name" value="PKS_KR"/>
    <property type="match status" value="1"/>
</dbReference>
<keyword evidence="7" id="KW-1185">Reference proteome</keyword>
<dbReference type="InterPro" id="IPR036291">
    <property type="entry name" value="NAD(P)-bd_dom_sf"/>
</dbReference>
<reference evidence="6" key="1">
    <citation type="submission" date="2023-06" db="EMBL/GenBank/DDBJ databases">
        <title>Genome-scale phylogeny and comparative genomics of the fungal order Sordariales.</title>
        <authorList>
            <consortium name="Lawrence Berkeley National Laboratory"/>
            <person name="Hensen N."/>
            <person name="Bonometti L."/>
            <person name="Westerberg I."/>
            <person name="Brannstrom I.O."/>
            <person name="Guillou S."/>
            <person name="Cros-Aarteil S."/>
            <person name="Calhoun S."/>
            <person name="Haridas S."/>
            <person name="Kuo A."/>
            <person name="Mondo S."/>
            <person name="Pangilinan J."/>
            <person name="Riley R."/>
            <person name="Labutti K."/>
            <person name="Andreopoulos B."/>
            <person name="Lipzen A."/>
            <person name="Chen C."/>
            <person name="Yanf M."/>
            <person name="Daum C."/>
            <person name="Ng V."/>
            <person name="Clum A."/>
            <person name="Steindorff A."/>
            <person name="Ohm R."/>
            <person name="Martin F."/>
            <person name="Silar P."/>
            <person name="Natvig D."/>
            <person name="Lalanne C."/>
            <person name="Gautier V."/>
            <person name="Ament-Velasquez S.L."/>
            <person name="Kruys A."/>
            <person name="Hutchinson M.I."/>
            <person name="Powell A.J."/>
            <person name="Barry K."/>
            <person name="Miller A.N."/>
            <person name="Grigoriev I.V."/>
            <person name="Debuchy R."/>
            <person name="Gladieux P."/>
            <person name="Thoren M.H."/>
            <person name="Johannesson H."/>
        </authorList>
    </citation>
    <scope>NUCLEOTIDE SEQUENCE</scope>
    <source>
        <strain evidence="6">SMH4607-1</strain>
    </source>
</reference>
<evidence type="ECO:0000256" key="2">
    <source>
        <dbReference type="ARBA" id="ARBA00022857"/>
    </source>
</evidence>
<dbReference type="Gene3D" id="3.40.50.720">
    <property type="entry name" value="NAD(P)-binding Rossmann-like Domain"/>
    <property type="match status" value="1"/>
</dbReference>
<organism evidence="6 7">
    <name type="scientific">Lasiosphaeris hirsuta</name>
    <dbReference type="NCBI Taxonomy" id="260670"/>
    <lineage>
        <taxon>Eukaryota</taxon>
        <taxon>Fungi</taxon>
        <taxon>Dikarya</taxon>
        <taxon>Ascomycota</taxon>
        <taxon>Pezizomycotina</taxon>
        <taxon>Sordariomycetes</taxon>
        <taxon>Sordariomycetidae</taxon>
        <taxon>Sordariales</taxon>
        <taxon>Lasiosphaeriaceae</taxon>
        <taxon>Lasiosphaeris</taxon>
    </lineage>
</organism>
<name>A0AA40B0H0_9PEZI</name>
<dbReference type="InterPro" id="IPR002347">
    <property type="entry name" value="SDR_fam"/>
</dbReference>
<dbReference type="Pfam" id="PF00106">
    <property type="entry name" value="adh_short"/>
    <property type="match status" value="1"/>
</dbReference>
<feature type="domain" description="Ketoreductase" evidence="5">
    <location>
        <begin position="4"/>
        <end position="185"/>
    </location>
</feature>
<accession>A0AA40B0H0</accession>
<dbReference type="PANTHER" id="PTHR43976">
    <property type="entry name" value="SHORT CHAIN DEHYDROGENASE"/>
    <property type="match status" value="1"/>
</dbReference>
<gene>
    <name evidence="6" type="ORF">B0H67DRAFT_569950</name>
</gene>
<dbReference type="AlphaFoldDB" id="A0AA40B0H0"/>
<evidence type="ECO:0000313" key="6">
    <source>
        <dbReference type="EMBL" id="KAK0725222.1"/>
    </source>
</evidence>
<dbReference type="InterPro" id="IPR057326">
    <property type="entry name" value="KR_dom"/>
</dbReference>
<evidence type="ECO:0000313" key="7">
    <source>
        <dbReference type="Proteomes" id="UP001172102"/>
    </source>
</evidence>
<evidence type="ECO:0000259" key="5">
    <source>
        <dbReference type="SMART" id="SM00822"/>
    </source>
</evidence>
<dbReference type="Proteomes" id="UP001172102">
    <property type="component" value="Unassembled WGS sequence"/>
</dbReference>
<dbReference type="PRINTS" id="PR00080">
    <property type="entry name" value="SDRFAMILY"/>
</dbReference>
<dbReference type="InterPro" id="IPR020904">
    <property type="entry name" value="Sc_DH/Rdtase_CS"/>
</dbReference>
<dbReference type="SUPFAM" id="SSF51735">
    <property type="entry name" value="NAD(P)-binding Rossmann-fold domains"/>
    <property type="match status" value="1"/>
</dbReference>
<dbReference type="EMBL" id="JAUKUA010000002">
    <property type="protein sequence ID" value="KAK0725222.1"/>
    <property type="molecule type" value="Genomic_DNA"/>
</dbReference>
<comment type="similarity">
    <text evidence="1 4">Belongs to the short-chain dehydrogenases/reductases (SDR) family.</text>
</comment>
<dbReference type="PROSITE" id="PS00061">
    <property type="entry name" value="ADH_SHORT"/>
    <property type="match status" value="1"/>
</dbReference>
<dbReference type="PRINTS" id="PR00081">
    <property type="entry name" value="GDHRDH"/>
</dbReference>
<comment type="caution">
    <text evidence="6">The sequence shown here is derived from an EMBL/GenBank/DDBJ whole genome shotgun (WGS) entry which is preliminary data.</text>
</comment>
<evidence type="ECO:0000256" key="4">
    <source>
        <dbReference type="RuleBase" id="RU000363"/>
    </source>
</evidence>
<dbReference type="GO" id="GO:0016491">
    <property type="term" value="F:oxidoreductase activity"/>
    <property type="evidence" value="ECO:0007669"/>
    <property type="project" value="UniProtKB-KW"/>
</dbReference>
<keyword evidence="2" id="KW-0521">NADP</keyword>
<keyword evidence="3" id="KW-0560">Oxidoreductase</keyword>
<sequence>MAPLVWLVTGTTSGIGRAVVEEIVARGDKVIASGRKVEARLGSLKSDSVALLELDVAGGRAAITAAIQSAWAIFGHIDVLLNNAGISSMGSAEEATDAYITNMFNVNLFGQMHVTAAILPLLRAQGHGVVAFTSSSTAWTPLPFMSHYAASKAALSAYVESLRKELKPLGIDTVAFECGGCVTHLGQPREEGAAAFGSEAAGVAAYGPGLMALGGMFATDPLAFMPGDPAKVAASMVDVVKREGVAAGKPWAVRVILGSDAYDSIKQKAAEILTLADAWKNVSYSTDRDGYSHETQKVYLEAVSIIEKE</sequence>
<evidence type="ECO:0000256" key="3">
    <source>
        <dbReference type="ARBA" id="ARBA00023002"/>
    </source>
</evidence>
<proteinExistence type="inferred from homology"/>
<protein>
    <recommendedName>
        <fullName evidence="5">Ketoreductase domain-containing protein</fullName>
    </recommendedName>
</protein>
<dbReference type="InterPro" id="IPR051911">
    <property type="entry name" value="SDR_oxidoreductase"/>
</dbReference>
<dbReference type="CDD" id="cd05374">
    <property type="entry name" value="17beta-HSD-like_SDR_c"/>
    <property type="match status" value="1"/>
</dbReference>
<dbReference type="PANTHER" id="PTHR43976:SF16">
    <property type="entry name" value="SHORT-CHAIN DEHYDROGENASE_REDUCTASE FAMILY PROTEIN"/>
    <property type="match status" value="1"/>
</dbReference>